<dbReference type="Pfam" id="PF07690">
    <property type="entry name" value="MFS_1"/>
    <property type="match status" value="1"/>
</dbReference>
<proteinExistence type="predicted"/>
<keyword evidence="5 9" id="KW-1133">Transmembrane helix</keyword>
<evidence type="ECO:0000256" key="8">
    <source>
        <dbReference type="SAM" id="MobiDB-lite"/>
    </source>
</evidence>
<feature type="transmembrane region" description="Helical" evidence="9">
    <location>
        <begin position="35"/>
        <end position="57"/>
    </location>
</feature>
<keyword evidence="3" id="KW-1003">Cell membrane</keyword>
<evidence type="ECO:0000256" key="6">
    <source>
        <dbReference type="ARBA" id="ARBA00023136"/>
    </source>
</evidence>
<dbReference type="EMBL" id="BAABJV010000011">
    <property type="protein sequence ID" value="GAA4785791.1"/>
    <property type="molecule type" value="Genomic_DNA"/>
</dbReference>
<feature type="transmembrane region" description="Helical" evidence="9">
    <location>
        <begin position="324"/>
        <end position="342"/>
    </location>
</feature>
<reference evidence="12" key="1">
    <citation type="journal article" date="2019" name="Int. J. Syst. Evol. Microbiol.">
        <title>The Global Catalogue of Microorganisms (GCM) 10K type strain sequencing project: providing services to taxonomists for standard genome sequencing and annotation.</title>
        <authorList>
            <consortium name="The Broad Institute Genomics Platform"/>
            <consortium name="The Broad Institute Genome Sequencing Center for Infectious Disease"/>
            <person name="Wu L."/>
            <person name="Ma J."/>
        </authorList>
    </citation>
    <scope>NUCLEOTIDE SEQUENCE [LARGE SCALE GENOMIC DNA]</scope>
    <source>
        <strain evidence="12">JCM 18324</strain>
    </source>
</reference>
<comment type="caution">
    <text evidence="11">The sequence shown here is derived from an EMBL/GenBank/DDBJ whole genome shotgun (WGS) entry which is preliminary data.</text>
</comment>
<feature type="transmembrane region" description="Helical" evidence="9">
    <location>
        <begin position="354"/>
        <end position="371"/>
    </location>
</feature>
<feature type="transmembrane region" description="Helical" evidence="9">
    <location>
        <begin position="423"/>
        <end position="443"/>
    </location>
</feature>
<protein>
    <submittedName>
        <fullName evidence="11">MFS transporter</fullName>
    </submittedName>
</protein>
<dbReference type="SUPFAM" id="SSF103473">
    <property type="entry name" value="MFS general substrate transporter"/>
    <property type="match status" value="1"/>
</dbReference>
<feature type="compositionally biased region" description="Low complexity" evidence="8">
    <location>
        <begin position="487"/>
        <end position="502"/>
    </location>
</feature>
<evidence type="ECO:0000259" key="10">
    <source>
        <dbReference type="PROSITE" id="PS50850"/>
    </source>
</evidence>
<dbReference type="InterPro" id="IPR011701">
    <property type="entry name" value="MFS"/>
</dbReference>
<feature type="transmembrane region" description="Helical" evidence="9">
    <location>
        <begin position="463"/>
        <end position="483"/>
    </location>
</feature>
<evidence type="ECO:0000256" key="9">
    <source>
        <dbReference type="SAM" id="Phobius"/>
    </source>
</evidence>
<feature type="transmembrane region" description="Helical" evidence="9">
    <location>
        <begin position="163"/>
        <end position="181"/>
    </location>
</feature>
<keyword evidence="6 9" id="KW-0472">Membrane</keyword>
<dbReference type="InterPro" id="IPR020846">
    <property type="entry name" value="MFS_dom"/>
</dbReference>
<dbReference type="RefSeq" id="WP_345614834.1">
    <property type="nucleotide sequence ID" value="NZ_BAABJV010000011.1"/>
</dbReference>
<evidence type="ECO:0000313" key="12">
    <source>
        <dbReference type="Proteomes" id="UP001501147"/>
    </source>
</evidence>
<keyword evidence="2" id="KW-0813">Transport</keyword>
<evidence type="ECO:0000256" key="3">
    <source>
        <dbReference type="ARBA" id="ARBA00022475"/>
    </source>
</evidence>
<evidence type="ECO:0000256" key="2">
    <source>
        <dbReference type="ARBA" id="ARBA00022448"/>
    </source>
</evidence>
<keyword evidence="7" id="KW-0046">Antibiotic resistance</keyword>
<feature type="transmembrane region" description="Helical" evidence="9">
    <location>
        <begin position="291"/>
        <end position="312"/>
    </location>
</feature>
<evidence type="ECO:0000256" key="4">
    <source>
        <dbReference type="ARBA" id="ARBA00022692"/>
    </source>
</evidence>
<gene>
    <name evidence="11" type="ORF">GCM10023329_40580</name>
</gene>
<dbReference type="PANTHER" id="PTHR42718">
    <property type="entry name" value="MAJOR FACILITATOR SUPERFAMILY MULTIDRUG TRANSPORTER MFSC"/>
    <property type="match status" value="1"/>
</dbReference>
<evidence type="ECO:0000313" key="11">
    <source>
        <dbReference type="EMBL" id="GAA4785791.1"/>
    </source>
</evidence>
<dbReference type="Gene3D" id="1.20.1250.20">
    <property type="entry name" value="MFS general substrate transporter like domains"/>
    <property type="match status" value="1"/>
</dbReference>
<feature type="region of interest" description="Disordered" evidence="8">
    <location>
        <begin position="1"/>
        <end position="25"/>
    </location>
</feature>
<feature type="transmembrane region" description="Helical" evidence="9">
    <location>
        <begin position="226"/>
        <end position="245"/>
    </location>
</feature>
<keyword evidence="12" id="KW-1185">Reference proteome</keyword>
<feature type="transmembrane region" description="Helical" evidence="9">
    <location>
        <begin position="101"/>
        <end position="119"/>
    </location>
</feature>
<feature type="transmembrane region" description="Helical" evidence="9">
    <location>
        <begin position="69"/>
        <end position="89"/>
    </location>
</feature>
<dbReference type="CDD" id="cd17321">
    <property type="entry name" value="MFS_MMR_MDR_like"/>
    <property type="match status" value="1"/>
</dbReference>
<dbReference type="Proteomes" id="UP001501147">
    <property type="component" value="Unassembled WGS sequence"/>
</dbReference>
<evidence type="ECO:0000256" key="7">
    <source>
        <dbReference type="ARBA" id="ARBA00023251"/>
    </source>
</evidence>
<feature type="transmembrane region" description="Helical" evidence="9">
    <location>
        <begin position="187"/>
        <end position="206"/>
    </location>
</feature>
<feature type="region of interest" description="Disordered" evidence="8">
    <location>
        <begin position="487"/>
        <end position="515"/>
    </location>
</feature>
<dbReference type="Gene3D" id="1.20.1720.10">
    <property type="entry name" value="Multidrug resistance protein D"/>
    <property type="match status" value="1"/>
</dbReference>
<evidence type="ECO:0000256" key="1">
    <source>
        <dbReference type="ARBA" id="ARBA00004651"/>
    </source>
</evidence>
<name>A0ABP9AV99_9ACTN</name>
<accession>A0ABP9AV99</accession>
<feature type="domain" description="Major facilitator superfamily (MFS) profile" evidence="10">
    <location>
        <begin position="35"/>
        <end position="487"/>
    </location>
</feature>
<dbReference type="PRINTS" id="PR01036">
    <property type="entry name" value="TCRTETB"/>
</dbReference>
<feature type="transmembrane region" description="Helical" evidence="9">
    <location>
        <begin position="383"/>
        <end position="402"/>
    </location>
</feature>
<dbReference type="PROSITE" id="PS50850">
    <property type="entry name" value="MFS"/>
    <property type="match status" value="1"/>
</dbReference>
<organism evidence="11 12">
    <name type="scientific">Streptomyces sanyensis</name>
    <dbReference type="NCBI Taxonomy" id="568869"/>
    <lineage>
        <taxon>Bacteria</taxon>
        <taxon>Bacillati</taxon>
        <taxon>Actinomycetota</taxon>
        <taxon>Actinomycetes</taxon>
        <taxon>Kitasatosporales</taxon>
        <taxon>Streptomycetaceae</taxon>
        <taxon>Streptomyces</taxon>
    </lineage>
</organism>
<keyword evidence="4 9" id="KW-0812">Transmembrane</keyword>
<dbReference type="PANTHER" id="PTHR42718:SF46">
    <property type="entry name" value="BLR6921 PROTEIN"/>
    <property type="match status" value="1"/>
</dbReference>
<dbReference type="InterPro" id="IPR036259">
    <property type="entry name" value="MFS_trans_sf"/>
</dbReference>
<feature type="transmembrane region" description="Helical" evidence="9">
    <location>
        <begin position="251"/>
        <end position="270"/>
    </location>
</feature>
<sequence>MGRPNRTPPSSTESNRCAPGRGPTLRPRTNSLRTLLALLTAAQFLVMFSAANINIVLPEIGEAMNLSPVQLSWVVSAYVLAVAALLLPAGVVMGTIGRRRLLLTGLAVMGGASLLAGLADGTGTLITARALQGAGAALVEPAVLCLLLTLFPESLRSRALGSVGAAAALGGGAGVLAGGLVTEAVGWRGIFFVTASLPLLLALACLRGVPASGERGGSLSRHDLKAVVLMPGGLLLLAFGMTEAGRSGGTPAALVPLGTGALLLAMFAAAERRGNRPLLPLRRLTSGIVGFANLGTAVMGMVVTGMFFFLSLYQQQILGDGPRAAALCQIPLSVAGALGCTLTPRIVRRTGPRTALELGLVLLAVGLLWLGRAPGEGTFVQEALAPSLLIGAGMGISFVRLTHMATAGIPSEDSGRASGLVTTARMTGGVFGLALLTGLAASTTSGADPLTSEVRALHEGYRATFSVLGLIVFATALLFLGVFSRSGRGPKSPGSGPGEPNGTAEGPALHRARAR</sequence>
<comment type="subcellular location">
    <subcellularLocation>
        <location evidence="1">Cell membrane</location>
        <topology evidence="1">Multi-pass membrane protein</topology>
    </subcellularLocation>
</comment>
<evidence type="ECO:0000256" key="5">
    <source>
        <dbReference type="ARBA" id="ARBA00022989"/>
    </source>
</evidence>
<feature type="transmembrane region" description="Helical" evidence="9">
    <location>
        <begin position="131"/>
        <end position="151"/>
    </location>
</feature>